<comment type="cofactor">
    <cofactor evidence="1">
        <name>Mg(2+)</name>
        <dbReference type="ChEBI" id="CHEBI:18420"/>
    </cofactor>
</comment>
<dbReference type="Pfam" id="PF00293">
    <property type="entry name" value="NUDIX"/>
    <property type="match status" value="1"/>
</dbReference>
<dbReference type="PROSITE" id="PS51462">
    <property type="entry name" value="NUDIX"/>
    <property type="match status" value="1"/>
</dbReference>
<feature type="domain" description="Nudix hydrolase" evidence="6">
    <location>
        <begin position="45"/>
        <end position="177"/>
    </location>
</feature>
<gene>
    <name evidence="7" type="ORF">ACFYNQ_01070</name>
</gene>
<dbReference type="InterPro" id="IPR020084">
    <property type="entry name" value="NUDIX_hydrolase_CS"/>
</dbReference>
<dbReference type="PROSITE" id="PS00893">
    <property type="entry name" value="NUDIX_BOX"/>
    <property type="match status" value="1"/>
</dbReference>
<evidence type="ECO:0000256" key="2">
    <source>
        <dbReference type="ARBA" id="ARBA00005582"/>
    </source>
</evidence>
<protein>
    <submittedName>
        <fullName evidence="7">NUDIX domain-containing protein</fullName>
    </submittedName>
</protein>
<dbReference type="SUPFAM" id="SSF55811">
    <property type="entry name" value="Nudix"/>
    <property type="match status" value="1"/>
</dbReference>
<dbReference type="InterPro" id="IPR015797">
    <property type="entry name" value="NUDIX_hydrolase-like_dom_sf"/>
</dbReference>
<dbReference type="PANTHER" id="PTHR43222">
    <property type="entry name" value="NUDIX HYDROLASE 23"/>
    <property type="match status" value="1"/>
</dbReference>
<dbReference type="InterPro" id="IPR020476">
    <property type="entry name" value="Nudix_hydrolase"/>
</dbReference>
<evidence type="ECO:0000256" key="3">
    <source>
        <dbReference type="ARBA" id="ARBA00022801"/>
    </source>
</evidence>
<dbReference type="Proteomes" id="UP001601303">
    <property type="component" value="Unassembled WGS sequence"/>
</dbReference>
<dbReference type="EMBL" id="JBIAHM010000001">
    <property type="protein sequence ID" value="MFE9597152.1"/>
    <property type="molecule type" value="Genomic_DNA"/>
</dbReference>
<evidence type="ECO:0000256" key="1">
    <source>
        <dbReference type="ARBA" id="ARBA00001946"/>
    </source>
</evidence>
<keyword evidence="8" id="KW-1185">Reference proteome</keyword>
<comment type="similarity">
    <text evidence="2 5">Belongs to the Nudix hydrolase family.</text>
</comment>
<keyword evidence="4" id="KW-0460">Magnesium</keyword>
<reference evidence="7 8" key="1">
    <citation type="submission" date="2024-10" db="EMBL/GenBank/DDBJ databases">
        <title>The Natural Products Discovery Center: Release of the First 8490 Sequenced Strains for Exploring Actinobacteria Biosynthetic Diversity.</title>
        <authorList>
            <person name="Kalkreuter E."/>
            <person name="Kautsar S.A."/>
            <person name="Yang D."/>
            <person name="Bader C.D."/>
            <person name="Teijaro C.N."/>
            <person name="Fluegel L."/>
            <person name="Davis C.M."/>
            <person name="Simpson J.R."/>
            <person name="Lauterbach L."/>
            <person name="Steele A.D."/>
            <person name="Gui C."/>
            <person name="Meng S."/>
            <person name="Li G."/>
            <person name="Viehrig K."/>
            <person name="Ye F."/>
            <person name="Su P."/>
            <person name="Kiefer A.F."/>
            <person name="Nichols A."/>
            <person name="Cepeda A.J."/>
            <person name="Yan W."/>
            <person name="Fan B."/>
            <person name="Jiang Y."/>
            <person name="Adhikari A."/>
            <person name="Zheng C.-J."/>
            <person name="Schuster L."/>
            <person name="Cowan T.M."/>
            <person name="Smanski M.J."/>
            <person name="Chevrette M.G."/>
            <person name="De Carvalho L.P.S."/>
            <person name="Shen B."/>
        </authorList>
    </citation>
    <scope>NUCLEOTIDE SEQUENCE [LARGE SCALE GENOMIC DNA]</scope>
    <source>
        <strain evidence="7 8">NPDC006488</strain>
    </source>
</reference>
<dbReference type="PANTHER" id="PTHR43222:SF2">
    <property type="entry name" value="NUDIX HYDROLASE 23, CHLOROPLASTIC"/>
    <property type="match status" value="1"/>
</dbReference>
<organism evidence="7 8">
    <name type="scientific">Streptomyces hokutonensis</name>
    <dbReference type="NCBI Taxonomy" id="1306990"/>
    <lineage>
        <taxon>Bacteria</taxon>
        <taxon>Bacillati</taxon>
        <taxon>Actinomycetota</taxon>
        <taxon>Actinomycetes</taxon>
        <taxon>Kitasatosporales</taxon>
        <taxon>Streptomycetaceae</taxon>
        <taxon>Streptomyces</taxon>
    </lineage>
</organism>
<proteinExistence type="inferred from homology"/>
<keyword evidence="3 5" id="KW-0378">Hydrolase</keyword>
<dbReference type="RefSeq" id="WP_388101580.1">
    <property type="nucleotide sequence ID" value="NZ_JBIAHM010000001.1"/>
</dbReference>
<evidence type="ECO:0000313" key="8">
    <source>
        <dbReference type="Proteomes" id="UP001601303"/>
    </source>
</evidence>
<evidence type="ECO:0000256" key="4">
    <source>
        <dbReference type="ARBA" id="ARBA00022842"/>
    </source>
</evidence>
<sequence>MSSDGRWHRRDSRVLFTGGPHDSVRLKVDDATRPDGVTVEYPHVAAPDPVRVLAVHRGRVAMVTQHHYLHDTEITDLPGGAIDEGEEPADAARRELAEETGLRAAWLYPLGMVATARAVATERAHLFLAHGCTPGPVSLDAGESLRTQWRPWHELVEPDFMALQAAFPHALGDAASDAAVQRTSAQLRAIGGGLPTRRDDLARAAWGAYTVAALRDPIADDRLSLVWLDLAVGRYAQGAAILDELESGHDGDNAEASWMRAADQFLALAQTH</sequence>
<name>A0ABW6LTU7_9ACTN</name>
<dbReference type="InterPro" id="IPR000086">
    <property type="entry name" value="NUDIX_hydrolase_dom"/>
</dbReference>
<accession>A0ABW6LTU7</accession>
<evidence type="ECO:0000259" key="6">
    <source>
        <dbReference type="PROSITE" id="PS51462"/>
    </source>
</evidence>
<dbReference type="PRINTS" id="PR00502">
    <property type="entry name" value="NUDIXFAMILY"/>
</dbReference>
<evidence type="ECO:0000256" key="5">
    <source>
        <dbReference type="RuleBase" id="RU003476"/>
    </source>
</evidence>
<comment type="caution">
    <text evidence="7">The sequence shown here is derived from an EMBL/GenBank/DDBJ whole genome shotgun (WGS) entry which is preliminary data.</text>
</comment>
<dbReference type="Gene3D" id="3.90.79.10">
    <property type="entry name" value="Nucleoside Triphosphate Pyrophosphohydrolase"/>
    <property type="match status" value="1"/>
</dbReference>
<evidence type="ECO:0000313" key="7">
    <source>
        <dbReference type="EMBL" id="MFE9597152.1"/>
    </source>
</evidence>